<accession>A0A2T3NFR7</accession>
<organism evidence="1 2">
    <name type="scientific">Photobacterium rosenbergii</name>
    <dbReference type="NCBI Taxonomy" id="294936"/>
    <lineage>
        <taxon>Bacteria</taxon>
        <taxon>Pseudomonadati</taxon>
        <taxon>Pseudomonadota</taxon>
        <taxon>Gammaproteobacteria</taxon>
        <taxon>Vibrionales</taxon>
        <taxon>Vibrionaceae</taxon>
        <taxon>Photobacterium</taxon>
    </lineage>
</organism>
<dbReference type="InterPro" id="IPR009241">
    <property type="entry name" value="HigB-like"/>
</dbReference>
<gene>
    <name evidence="1" type="ORF">C9J01_11270</name>
</gene>
<evidence type="ECO:0008006" key="3">
    <source>
        <dbReference type="Google" id="ProtNLM"/>
    </source>
</evidence>
<comment type="caution">
    <text evidence="1">The sequence shown here is derived from an EMBL/GenBank/DDBJ whole genome shotgun (WGS) entry which is preliminary data.</text>
</comment>
<dbReference type="OrthoDB" id="3233388at2"/>
<evidence type="ECO:0000313" key="2">
    <source>
        <dbReference type="Proteomes" id="UP000241346"/>
    </source>
</evidence>
<proteinExistence type="predicted"/>
<dbReference type="Proteomes" id="UP000241346">
    <property type="component" value="Unassembled WGS sequence"/>
</dbReference>
<dbReference type="EMBL" id="PYMB01000003">
    <property type="protein sequence ID" value="PSW13409.1"/>
    <property type="molecule type" value="Genomic_DNA"/>
</dbReference>
<protein>
    <recommendedName>
        <fullName evidence="3">Addiction module toxin RelE</fullName>
    </recommendedName>
</protein>
<dbReference type="AlphaFoldDB" id="A0A2T3NFR7"/>
<name>A0A2T3NFR7_9GAMM</name>
<reference evidence="1 2" key="1">
    <citation type="submission" date="2018-03" db="EMBL/GenBank/DDBJ databases">
        <title>Whole genome sequencing of Histamine producing bacteria.</title>
        <authorList>
            <person name="Butler K."/>
        </authorList>
    </citation>
    <scope>NUCLEOTIDE SEQUENCE [LARGE SCALE GENOMIC DNA]</scope>
    <source>
        <strain evidence="1 2">DSM 19138</strain>
    </source>
</reference>
<dbReference type="RefSeq" id="WP_107298229.1">
    <property type="nucleotide sequence ID" value="NZ_PYMB01000003.1"/>
</dbReference>
<sequence length="125" mass="14503">MKIFIVDDTETALSVPLILNAMSHELRISLFNKLNTYVEHGDIYSCKNLKVLKPKIWKYKGTIYKLRVDAGKESIRVLFAKSKEGDIVIIHVFVKTTRKTPQKEAYRAITVNNLLYKLEKKLYIS</sequence>
<dbReference type="Pfam" id="PF05973">
    <property type="entry name" value="Gp49"/>
    <property type="match status" value="1"/>
</dbReference>
<evidence type="ECO:0000313" key="1">
    <source>
        <dbReference type="EMBL" id="PSW13409.1"/>
    </source>
</evidence>